<keyword evidence="3" id="KW-1185">Reference proteome</keyword>
<name>A0A2T9Y7V5_9FUNG</name>
<evidence type="ECO:0000256" key="1">
    <source>
        <dbReference type="SAM" id="SignalP"/>
    </source>
</evidence>
<evidence type="ECO:0000313" key="3">
    <source>
        <dbReference type="Proteomes" id="UP000245383"/>
    </source>
</evidence>
<comment type="caution">
    <text evidence="2">The sequence shown here is derived from an EMBL/GenBank/DDBJ whole genome shotgun (WGS) entry which is preliminary data.</text>
</comment>
<evidence type="ECO:0008006" key="4">
    <source>
        <dbReference type="Google" id="ProtNLM"/>
    </source>
</evidence>
<accession>A0A2T9Y7V5</accession>
<dbReference type="AlphaFoldDB" id="A0A2T9Y7V5"/>
<sequence length="208" mass="22997">MFKNLILISSIAICVLAANQKHAASQKHAECVKKYGSGWFKSPYDSCNDCTCGTINSLMCTKMGCSPKKIKVNNKHEECVKKYGSGFFKSPYDSCNRCKCGTINSLSCTRMACSPKKINVNTKRQECIKKYGSGSFKSPYDSCNTCTCGTIDSLVKTYDTSYYCGVPRRSTDKSSTSLTSNIRRDLVLSDMNGFKMSYTFIVSQNAAI</sequence>
<organism evidence="2 3">
    <name type="scientific">Smittium simulii</name>
    <dbReference type="NCBI Taxonomy" id="133385"/>
    <lineage>
        <taxon>Eukaryota</taxon>
        <taxon>Fungi</taxon>
        <taxon>Fungi incertae sedis</taxon>
        <taxon>Zoopagomycota</taxon>
        <taxon>Kickxellomycotina</taxon>
        <taxon>Harpellomycetes</taxon>
        <taxon>Harpellales</taxon>
        <taxon>Legeriomycetaceae</taxon>
        <taxon>Smittium</taxon>
    </lineage>
</organism>
<protein>
    <recommendedName>
        <fullName evidence="4">Pacifastin domain-containing protein</fullName>
    </recommendedName>
</protein>
<keyword evidence="1" id="KW-0732">Signal</keyword>
<feature type="signal peptide" evidence="1">
    <location>
        <begin position="1"/>
        <end position="17"/>
    </location>
</feature>
<dbReference type="Proteomes" id="UP000245383">
    <property type="component" value="Unassembled WGS sequence"/>
</dbReference>
<dbReference type="EMBL" id="MBFR01000389">
    <property type="protein sequence ID" value="PVU88395.1"/>
    <property type="molecule type" value="Genomic_DNA"/>
</dbReference>
<reference evidence="2 3" key="1">
    <citation type="journal article" date="2018" name="MBio">
        <title>Comparative Genomics Reveals the Core Gene Toolbox for the Fungus-Insect Symbiosis.</title>
        <authorList>
            <person name="Wang Y."/>
            <person name="Stata M."/>
            <person name="Wang W."/>
            <person name="Stajich J.E."/>
            <person name="White M.M."/>
            <person name="Moncalvo J.M."/>
        </authorList>
    </citation>
    <scope>NUCLEOTIDE SEQUENCE [LARGE SCALE GENOMIC DNA]</scope>
    <source>
        <strain evidence="2 3">SWE-8-4</strain>
    </source>
</reference>
<gene>
    <name evidence="2" type="ORF">BB561_005885</name>
</gene>
<dbReference type="STRING" id="133385.A0A2T9Y7V5"/>
<dbReference type="OrthoDB" id="10026631at2759"/>
<feature type="chain" id="PRO_5015748974" description="Pacifastin domain-containing protein" evidence="1">
    <location>
        <begin position="18"/>
        <end position="208"/>
    </location>
</feature>
<evidence type="ECO:0000313" key="2">
    <source>
        <dbReference type="EMBL" id="PVU88395.1"/>
    </source>
</evidence>
<proteinExistence type="predicted"/>